<reference evidence="2 3" key="1">
    <citation type="journal article" date="2018" name="Mol. Biol. Evol.">
        <title>Broad Genomic Sampling Reveals a Smut Pathogenic Ancestry of the Fungal Clade Ustilaginomycotina.</title>
        <authorList>
            <person name="Kijpornyongpan T."/>
            <person name="Mondo S.J."/>
            <person name="Barry K."/>
            <person name="Sandor L."/>
            <person name="Lee J."/>
            <person name="Lipzen A."/>
            <person name="Pangilinan J."/>
            <person name="LaButti K."/>
            <person name="Hainaut M."/>
            <person name="Henrissat B."/>
            <person name="Grigoriev I.V."/>
            <person name="Spatafora J.W."/>
            <person name="Aime M.C."/>
        </authorList>
    </citation>
    <scope>NUCLEOTIDE SEQUENCE [LARGE SCALE GENOMIC DNA]</scope>
    <source>
        <strain evidence="2 3">MCA 4198</strain>
    </source>
</reference>
<dbReference type="OrthoDB" id="294702at2759"/>
<dbReference type="EMBL" id="KZ819635">
    <property type="protein sequence ID" value="PWN91528.1"/>
    <property type="molecule type" value="Genomic_DNA"/>
</dbReference>
<gene>
    <name evidence="2" type="ORF">FA10DRAFT_300130</name>
</gene>
<name>A0A316YS83_9BASI</name>
<feature type="region of interest" description="Disordered" evidence="1">
    <location>
        <begin position="38"/>
        <end position="59"/>
    </location>
</feature>
<feature type="region of interest" description="Disordered" evidence="1">
    <location>
        <begin position="238"/>
        <end position="269"/>
    </location>
</feature>
<feature type="compositionally biased region" description="Low complexity" evidence="1">
    <location>
        <begin position="38"/>
        <end position="48"/>
    </location>
</feature>
<sequence>MDQVTHLCRRRFHHVIKCPRTSDRVSFALIGSAWDRSGSLSGREVVGESGEEGAQEEREHDGDFTDVILFLLPAGCSRYIGIPSEKVCDEENVRLIAIDRPGCGATTMCPLPERLERCTKHTLSILDHLAPRLRSRRPLKLLSHSAGFLYAMHLFSHTPADTLVRLFGEEPRYLASSAFVPTHISGSSMSYLPRSLVAIAPTALPFMMDAFSAISTGASALLTSSTLAATTVASGFRSKSTLEDEESEAELKAARKAERKTAKSMKKKPDAEFWPPYPPISIVEPNLDDEEEAQNECLHPATGKPLTEKDTLMFDMMRAENAFVGFTQDYLLCLGKEPTMDNVGLEKLSRETIEGLATNNVFQKLHAKVLWGDQDAITPKKGRDWLDGVFDHAVALPGSKLEVSAWIMADAGHDQTITTKAVMKRAIRWMLDRE</sequence>
<evidence type="ECO:0008006" key="4">
    <source>
        <dbReference type="Google" id="ProtNLM"/>
    </source>
</evidence>
<evidence type="ECO:0000313" key="3">
    <source>
        <dbReference type="Proteomes" id="UP000245768"/>
    </source>
</evidence>
<evidence type="ECO:0000256" key="1">
    <source>
        <dbReference type="SAM" id="MobiDB-lite"/>
    </source>
</evidence>
<evidence type="ECO:0000313" key="2">
    <source>
        <dbReference type="EMBL" id="PWN91528.1"/>
    </source>
</evidence>
<dbReference type="AlphaFoldDB" id="A0A316YS83"/>
<dbReference type="STRING" id="215250.A0A316YS83"/>
<dbReference type="RefSeq" id="XP_025378726.1">
    <property type="nucleotide sequence ID" value="XM_025524796.1"/>
</dbReference>
<dbReference type="InterPro" id="IPR029058">
    <property type="entry name" value="AB_hydrolase_fold"/>
</dbReference>
<proteinExistence type="predicted"/>
<feature type="compositionally biased region" description="Basic and acidic residues" evidence="1">
    <location>
        <begin position="249"/>
        <end position="269"/>
    </location>
</feature>
<dbReference type="SUPFAM" id="SSF53474">
    <property type="entry name" value="alpha/beta-Hydrolases"/>
    <property type="match status" value="1"/>
</dbReference>
<keyword evidence="3" id="KW-1185">Reference proteome</keyword>
<dbReference type="Gene3D" id="3.40.50.1820">
    <property type="entry name" value="alpha/beta hydrolase"/>
    <property type="match status" value="1"/>
</dbReference>
<protein>
    <recommendedName>
        <fullName evidence="4">AB hydrolase-1 domain-containing protein</fullName>
    </recommendedName>
</protein>
<dbReference type="InParanoid" id="A0A316YS83"/>
<dbReference type="Proteomes" id="UP000245768">
    <property type="component" value="Unassembled WGS sequence"/>
</dbReference>
<organism evidence="2 3">
    <name type="scientific">Acaromyces ingoldii</name>
    <dbReference type="NCBI Taxonomy" id="215250"/>
    <lineage>
        <taxon>Eukaryota</taxon>
        <taxon>Fungi</taxon>
        <taxon>Dikarya</taxon>
        <taxon>Basidiomycota</taxon>
        <taxon>Ustilaginomycotina</taxon>
        <taxon>Exobasidiomycetes</taxon>
        <taxon>Exobasidiales</taxon>
        <taxon>Cryptobasidiaceae</taxon>
        <taxon>Acaromyces</taxon>
    </lineage>
</organism>
<accession>A0A316YS83</accession>
<dbReference type="GeneID" id="37046712"/>